<dbReference type="AlphaFoldDB" id="A0AAD4W3K9"/>
<accession>A0AAD4W3K9</accession>
<protein>
    <submittedName>
        <fullName evidence="1">Uncharacterized protein</fullName>
    </submittedName>
</protein>
<organism evidence="1 2">
    <name type="scientific">Prunus dulcis</name>
    <name type="common">Almond</name>
    <name type="synonym">Amygdalus dulcis</name>
    <dbReference type="NCBI Taxonomy" id="3755"/>
    <lineage>
        <taxon>Eukaryota</taxon>
        <taxon>Viridiplantae</taxon>
        <taxon>Streptophyta</taxon>
        <taxon>Embryophyta</taxon>
        <taxon>Tracheophyta</taxon>
        <taxon>Spermatophyta</taxon>
        <taxon>Magnoliopsida</taxon>
        <taxon>eudicotyledons</taxon>
        <taxon>Gunneridae</taxon>
        <taxon>Pentapetalae</taxon>
        <taxon>rosids</taxon>
        <taxon>fabids</taxon>
        <taxon>Rosales</taxon>
        <taxon>Rosaceae</taxon>
        <taxon>Amygdaloideae</taxon>
        <taxon>Amygdaleae</taxon>
        <taxon>Prunus</taxon>
    </lineage>
</organism>
<comment type="caution">
    <text evidence="1">The sequence shown here is derived from an EMBL/GenBank/DDBJ whole genome shotgun (WGS) entry which is preliminary data.</text>
</comment>
<name>A0AAD4W3K9_PRUDU</name>
<proteinExistence type="predicted"/>
<dbReference type="EMBL" id="JAJFAZ020000004">
    <property type="protein sequence ID" value="KAI5335713.1"/>
    <property type="molecule type" value="Genomic_DNA"/>
</dbReference>
<keyword evidence="2" id="KW-1185">Reference proteome</keyword>
<dbReference type="Proteomes" id="UP001054821">
    <property type="component" value="Chromosome 4"/>
</dbReference>
<sequence>MFDFLPSKEDSEVLVVLQMKWCSILKIPILKQQTVKGLDAAFIGPNENQFAVLDDDKIGLPTCGNRWIVTRRHLVLQLHKANKGTKKLCLRVNVLRSWMKFGSLGSSLEQSMTFRGINTWGNISVYLILSVLNFELDRRTRTPKCNWTRCKKNWQLMS</sequence>
<evidence type="ECO:0000313" key="2">
    <source>
        <dbReference type="Proteomes" id="UP001054821"/>
    </source>
</evidence>
<evidence type="ECO:0000313" key="1">
    <source>
        <dbReference type="EMBL" id="KAI5335713.1"/>
    </source>
</evidence>
<reference evidence="1 2" key="1">
    <citation type="journal article" date="2022" name="G3 (Bethesda)">
        <title>Whole-genome sequence and methylome profiling of the almond [Prunus dulcis (Mill.) D.A. Webb] cultivar 'Nonpareil'.</title>
        <authorList>
            <person name="D'Amico-Willman K.M."/>
            <person name="Ouma W.Z."/>
            <person name="Meulia T."/>
            <person name="Sideli G.M."/>
            <person name="Gradziel T.M."/>
            <person name="Fresnedo-Ramirez J."/>
        </authorList>
    </citation>
    <scope>NUCLEOTIDE SEQUENCE [LARGE SCALE GENOMIC DNA]</scope>
    <source>
        <strain evidence="1">Clone GOH B32 T37-40</strain>
    </source>
</reference>
<gene>
    <name evidence="1" type="ORF">L3X38_025847</name>
</gene>